<feature type="transmembrane region" description="Helical" evidence="6">
    <location>
        <begin position="309"/>
        <end position="333"/>
    </location>
</feature>
<feature type="transmembrane region" description="Helical" evidence="6">
    <location>
        <begin position="339"/>
        <end position="355"/>
    </location>
</feature>
<keyword evidence="2" id="KW-1003">Cell membrane</keyword>
<feature type="transmembrane region" description="Helical" evidence="6">
    <location>
        <begin position="401"/>
        <end position="418"/>
    </location>
</feature>
<feature type="transmembrane region" description="Helical" evidence="6">
    <location>
        <begin position="439"/>
        <end position="457"/>
    </location>
</feature>
<proteinExistence type="predicted"/>
<dbReference type="InterPro" id="IPR050833">
    <property type="entry name" value="Poly_Biosynth_Transport"/>
</dbReference>
<sequence length="932" mass="106467">MGRTDNAKRNLIWGFIQKIVSVLIPFVSRTIMIYVLGMEYIGLNSLFASILSMLSFAELGIGSALVFSMYKPIADGDDDKVCALLAFYRRCYIVIGTIIVGCGLVILPFLDKFITGDVPSDTNIYVLFLIYLFNNAVGYFLFAYKQSILIASQRIDLVSKVNLIVSFFLNVLQIAALLIFRSYYAFIIILPVSTCVSNLWIAYVTKEHYPQYICKGMIGKEEIKVIAEKVGGLLCQKIGNIVLCNVDAIVISSFLGLRILGIYNGYFYVISTLMGFLYIIQQTLIPSVGNSIAKESKEKNYKDFSKFQYIYMWIVSWCSVCLLVLFQPFIGMWQGTENMLGIEIAVLMTWYFFVYKMGDMSYVYKEAIGLWWQGKYIPLISSMVNLVLNISLVQIIGLPGIIISTIISAICVNTPFGSRVLFKHYFNSNKLWLRFLRDVFIWFVKCLVCCGITWICVSPVGNGIIGMAIKAFACIIIPNLLLLAFNFKNAEFKEAFAFGMGIIKRKSKRRKSMSNMNQKCFTVSNIRTEIRGGGWSYLTCDFNVEGMTSPFQEETMWFAMKEENKDMLSKDSYNAFFLVPLYLGMFYHAKVKIEGKVSRKLYRNMMDYGQQILKNFSPDLDFTEVEVEGFTEGNISEKKLIGTGISCGVDSLSTIYDRFAKEQDADYKLNSLFIFNCGTHGDYENSKTQQRFIDRYELNKTAAEDMNLPIYQVNSNLHAFTHKIAEQKLGYFAIYSCILSMGNNIKKYYLASSYSYDELMEFHNQSHDFDMAEYTESYLVPLIQTENTEMVLDGAQYKRSEKTANIAGWDIAQKHLNVCIVPENGVHNCSCCSKCMRTLMPLEAMGKLDEFSEVFDLDVYRKNSHKNKVMIMASYKKEGFATDNVDFLISHGVQMPGKMEVFTYKTVHTMKIYGRRILGNKFYDGIKHIIQK</sequence>
<feature type="transmembrane region" description="Helical" evidence="6">
    <location>
        <begin position="91"/>
        <end position="110"/>
    </location>
</feature>
<dbReference type="STRING" id="1073376.HMPREF1202_01546"/>
<evidence type="ECO:0008006" key="9">
    <source>
        <dbReference type="Google" id="ProtNLM"/>
    </source>
</evidence>
<feature type="transmembrane region" description="Helical" evidence="6">
    <location>
        <begin position="12"/>
        <end position="34"/>
    </location>
</feature>
<evidence type="ECO:0000256" key="2">
    <source>
        <dbReference type="ARBA" id="ARBA00022475"/>
    </source>
</evidence>
<dbReference type="GO" id="GO:0005886">
    <property type="term" value="C:plasma membrane"/>
    <property type="evidence" value="ECO:0007669"/>
    <property type="project" value="UniProtKB-SubCell"/>
</dbReference>
<dbReference type="PANTHER" id="PTHR30250">
    <property type="entry name" value="PST FAMILY PREDICTED COLANIC ACID TRANSPORTER"/>
    <property type="match status" value="1"/>
</dbReference>
<reference evidence="7 8" key="1">
    <citation type="submission" date="2013-10" db="EMBL/GenBank/DDBJ databases">
        <title>The Genome Sequence of Ruminococcus lactaris CC59_002D.</title>
        <authorList>
            <consortium name="The Broad Institute Genomics Platform"/>
            <person name="Earl A."/>
            <person name="Allen-Vercoe E."/>
            <person name="Daigneault M."/>
            <person name="Young S.K."/>
            <person name="Zeng Q."/>
            <person name="Gargeya S."/>
            <person name="Fitzgerald M."/>
            <person name="Abouelleil A."/>
            <person name="Alvarado L."/>
            <person name="Chapman S.B."/>
            <person name="Gainer-Dewar J."/>
            <person name="Goldberg J."/>
            <person name="Griggs A."/>
            <person name="Gujja S."/>
            <person name="Hansen M."/>
            <person name="Howarth C."/>
            <person name="Imamovic A."/>
            <person name="Ireland A."/>
            <person name="Larimer J."/>
            <person name="McCowan C."/>
            <person name="Murphy C."/>
            <person name="Pearson M."/>
            <person name="Poon T.W."/>
            <person name="Priest M."/>
            <person name="Roberts A."/>
            <person name="Saif S."/>
            <person name="Shea T."/>
            <person name="Sykes S."/>
            <person name="Wortman J."/>
            <person name="Nusbaum C."/>
            <person name="Birren B."/>
        </authorList>
    </citation>
    <scope>NUCLEOTIDE SEQUENCE [LARGE SCALE GENOMIC DNA]</scope>
    <source>
        <strain evidence="7 8">CC59_002D</strain>
    </source>
</reference>
<feature type="transmembrane region" description="Helical" evidence="6">
    <location>
        <begin position="186"/>
        <end position="205"/>
    </location>
</feature>
<comment type="caution">
    <text evidence="7">The sequence shown here is derived from an EMBL/GenBank/DDBJ whole genome shotgun (WGS) entry which is preliminary data.</text>
</comment>
<evidence type="ECO:0000256" key="1">
    <source>
        <dbReference type="ARBA" id="ARBA00004651"/>
    </source>
</evidence>
<comment type="subcellular location">
    <subcellularLocation>
        <location evidence="1">Cell membrane</location>
        <topology evidence="1">Multi-pass membrane protein</topology>
    </subcellularLocation>
</comment>
<feature type="transmembrane region" description="Helical" evidence="6">
    <location>
        <begin position="46"/>
        <end position="70"/>
    </location>
</feature>
<protein>
    <recommendedName>
        <fullName evidence="9">Polysaccharide biosynthesis protein C-terminal domain-containing protein</fullName>
    </recommendedName>
</protein>
<evidence type="ECO:0000313" key="8">
    <source>
        <dbReference type="Proteomes" id="UP000018683"/>
    </source>
</evidence>
<evidence type="ECO:0000256" key="3">
    <source>
        <dbReference type="ARBA" id="ARBA00022692"/>
    </source>
</evidence>
<keyword evidence="4 6" id="KW-1133">Transmembrane helix</keyword>
<dbReference type="Proteomes" id="UP000018683">
    <property type="component" value="Unassembled WGS sequence"/>
</dbReference>
<keyword evidence="5 6" id="KW-0472">Membrane</keyword>
<keyword evidence="3 6" id="KW-0812">Transmembrane</keyword>
<name>V8C5S3_9FIRM</name>
<gene>
    <name evidence="7" type="ORF">HMPREF1202_01546</name>
</gene>
<feature type="transmembrane region" description="Helical" evidence="6">
    <location>
        <begin position="122"/>
        <end position="142"/>
    </location>
</feature>
<evidence type="ECO:0000256" key="4">
    <source>
        <dbReference type="ARBA" id="ARBA00022989"/>
    </source>
</evidence>
<evidence type="ECO:0000313" key="7">
    <source>
        <dbReference type="EMBL" id="ETD22091.1"/>
    </source>
</evidence>
<feature type="transmembrane region" description="Helical" evidence="6">
    <location>
        <begin position="463"/>
        <end position="485"/>
    </location>
</feature>
<evidence type="ECO:0000256" key="6">
    <source>
        <dbReference type="SAM" id="Phobius"/>
    </source>
</evidence>
<dbReference type="AlphaFoldDB" id="V8C5S3"/>
<feature type="transmembrane region" description="Helical" evidence="6">
    <location>
        <begin position="266"/>
        <end position="288"/>
    </location>
</feature>
<dbReference type="HOGENOM" id="CLU_313965_0_0_9"/>
<dbReference type="PATRIC" id="fig|1073376.3.peg.1582"/>
<accession>V8C5S3</accession>
<dbReference type="RefSeq" id="WP_023922037.1">
    <property type="nucleotide sequence ID" value="NZ_KI669408.1"/>
</dbReference>
<dbReference type="PANTHER" id="PTHR30250:SF26">
    <property type="entry name" value="PSMA PROTEIN"/>
    <property type="match status" value="1"/>
</dbReference>
<feature type="transmembrane region" description="Helical" evidence="6">
    <location>
        <begin position="573"/>
        <end position="589"/>
    </location>
</feature>
<organism evidence="7 8">
    <name type="scientific">[Ruminococcus] lactaris CC59_002D</name>
    <dbReference type="NCBI Taxonomy" id="1073376"/>
    <lineage>
        <taxon>Bacteria</taxon>
        <taxon>Bacillati</taxon>
        <taxon>Bacillota</taxon>
        <taxon>Clostridia</taxon>
        <taxon>Lachnospirales</taxon>
        <taxon>Lachnospiraceae</taxon>
        <taxon>Mediterraneibacter</taxon>
    </lineage>
</organism>
<dbReference type="OrthoDB" id="8609648at2"/>
<evidence type="ECO:0000256" key="5">
    <source>
        <dbReference type="ARBA" id="ARBA00023136"/>
    </source>
</evidence>
<dbReference type="EMBL" id="AZJE01000019">
    <property type="protein sequence ID" value="ETD22091.1"/>
    <property type="molecule type" value="Genomic_DNA"/>
</dbReference>
<feature type="transmembrane region" description="Helical" evidence="6">
    <location>
        <begin position="163"/>
        <end position="180"/>
    </location>
</feature>